<feature type="non-terminal residue" evidence="2">
    <location>
        <position position="139"/>
    </location>
</feature>
<evidence type="ECO:0000256" key="1">
    <source>
        <dbReference type="SAM" id="MobiDB-lite"/>
    </source>
</evidence>
<organism evidence="2 3">
    <name type="scientific">Gigaspora margarita</name>
    <dbReference type="NCBI Taxonomy" id="4874"/>
    <lineage>
        <taxon>Eukaryota</taxon>
        <taxon>Fungi</taxon>
        <taxon>Fungi incertae sedis</taxon>
        <taxon>Mucoromycota</taxon>
        <taxon>Glomeromycotina</taxon>
        <taxon>Glomeromycetes</taxon>
        <taxon>Diversisporales</taxon>
        <taxon>Gigasporaceae</taxon>
        <taxon>Gigaspora</taxon>
    </lineage>
</organism>
<name>A0ABN7X8K7_GIGMA</name>
<sequence>LVIKKENNKKTMSEDAGCYYDNQEVETTKKEEKKEPWIFLFKKEDVNVKPQQHTSGKMSRRHIEEKKKLRNEHESQTTTLLPSLEQLIPAVVKSKCPAPLDIHSSRKSFRTPHVPWKEARIFRYYSFNFEDISTRSLRD</sequence>
<gene>
    <name evidence="2" type="ORF">GMARGA_LOCUS39544</name>
</gene>
<protein>
    <submittedName>
        <fullName evidence="2">8369_t:CDS:1</fullName>
    </submittedName>
</protein>
<feature type="region of interest" description="Disordered" evidence="1">
    <location>
        <begin position="49"/>
        <end position="77"/>
    </location>
</feature>
<dbReference type="EMBL" id="CAJVQB010094944">
    <property type="protein sequence ID" value="CAG8849137.1"/>
    <property type="molecule type" value="Genomic_DNA"/>
</dbReference>
<dbReference type="Proteomes" id="UP000789901">
    <property type="component" value="Unassembled WGS sequence"/>
</dbReference>
<accession>A0ABN7X8K7</accession>
<evidence type="ECO:0000313" key="2">
    <source>
        <dbReference type="EMBL" id="CAG8849137.1"/>
    </source>
</evidence>
<feature type="non-terminal residue" evidence="2">
    <location>
        <position position="1"/>
    </location>
</feature>
<proteinExistence type="predicted"/>
<keyword evidence="3" id="KW-1185">Reference proteome</keyword>
<evidence type="ECO:0000313" key="3">
    <source>
        <dbReference type="Proteomes" id="UP000789901"/>
    </source>
</evidence>
<feature type="compositionally biased region" description="Basic and acidic residues" evidence="1">
    <location>
        <begin position="61"/>
        <end position="75"/>
    </location>
</feature>
<comment type="caution">
    <text evidence="2">The sequence shown here is derived from an EMBL/GenBank/DDBJ whole genome shotgun (WGS) entry which is preliminary data.</text>
</comment>
<reference evidence="2 3" key="1">
    <citation type="submission" date="2021-06" db="EMBL/GenBank/DDBJ databases">
        <authorList>
            <person name="Kallberg Y."/>
            <person name="Tangrot J."/>
            <person name="Rosling A."/>
        </authorList>
    </citation>
    <scope>NUCLEOTIDE SEQUENCE [LARGE SCALE GENOMIC DNA]</scope>
    <source>
        <strain evidence="2 3">120-4 pot B 10/14</strain>
    </source>
</reference>